<dbReference type="InterPro" id="IPR051089">
    <property type="entry name" value="prtT"/>
</dbReference>
<dbReference type="EMBL" id="AZHD01000015">
    <property type="protein sequence ID" value="OAA57128.1"/>
    <property type="molecule type" value="Genomic_DNA"/>
</dbReference>
<dbReference type="Gene3D" id="4.10.240.10">
    <property type="entry name" value="Zn(2)-C6 fungal-type DNA-binding domain"/>
    <property type="match status" value="1"/>
</dbReference>
<comment type="caution">
    <text evidence="8">The sequence shown here is derived from an EMBL/GenBank/DDBJ whole genome shotgun (WGS) entry which is preliminary data.</text>
</comment>
<dbReference type="GO" id="GO:0000976">
    <property type="term" value="F:transcription cis-regulatory region binding"/>
    <property type="evidence" value="ECO:0007669"/>
    <property type="project" value="TreeGrafter"/>
</dbReference>
<dbReference type="AlphaFoldDB" id="A0A167PXW2"/>
<dbReference type="PROSITE" id="PS00463">
    <property type="entry name" value="ZN2_CY6_FUNGAL_1"/>
    <property type="match status" value="1"/>
</dbReference>
<dbReference type="PANTHER" id="PTHR31845:SF32">
    <property type="entry name" value="MISCELLANEOUS ZN(II)2CYS6 TRANSCRIPTION FACTOR (EUROFUNG)-RELATED"/>
    <property type="match status" value="1"/>
</dbReference>
<dbReference type="InterPro" id="IPR036864">
    <property type="entry name" value="Zn2-C6_fun-type_DNA-bd_sf"/>
</dbReference>
<dbReference type="GO" id="GO:0000981">
    <property type="term" value="F:DNA-binding transcription factor activity, RNA polymerase II-specific"/>
    <property type="evidence" value="ECO:0007669"/>
    <property type="project" value="InterPro"/>
</dbReference>
<reference evidence="8 9" key="1">
    <citation type="journal article" date="2016" name="Genome Biol. Evol.">
        <title>Divergent and convergent evolution of fungal pathogenicity.</title>
        <authorList>
            <person name="Shang Y."/>
            <person name="Xiao G."/>
            <person name="Zheng P."/>
            <person name="Cen K."/>
            <person name="Zhan S."/>
            <person name="Wang C."/>
        </authorList>
    </citation>
    <scope>NUCLEOTIDE SEQUENCE [LARGE SCALE GENOMIC DNA]</scope>
    <source>
        <strain evidence="8 9">RCEF 264</strain>
    </source>
</reference>
<name>A0A167PXW2_9HYPO</name>
<evidence type="ECO:0000256" key="5">
    <source>
        <dbReference type="ARBA" id="ARBA00023242"/>
    </source>
</evidence>
<evidence type="ECO:0000256" key="1">
    <source>
        <dbReference type="ARBA" id="ARBA00004123"/>
    </source>
</evidence>
<feature type="region of interest" description="Disordered" evidence="6">
    <location>
        <begin position="45"/>
        <end position="64"/>
    </location>
</feature>
<feature type="region of interest" description="Disordered" evidence="6">
    <location>
        <begin position="94"/>
        <end position="126"/>
    </location>
</feature>
<comment type="subcellular location">
    <subcellularLocation>
        <location evidence="1">Nucleus</location>
    </subcellularLocation>
</comment>
<evidence type="ECO:0000256" key="6">
    <source>
        <dbReference type="SAM" id="MobiDB-lite"/>
    </source>
</evidence>
<keyword evidence="2" id="KW-0805">Transcription regulation</keyword>
<evidence type="ECO:0000313" key="9">
    <source>
        <dbReference type="Proteomes" id="UP000076874"/>
    </source>
</evidence>
<evidence type="ECO:0000256" key="4">
    <source>
        <dbReference type="ARBA" id="ARBA00023163"/>
    </source>
</evidence>
<feature type="region of interest" description="Disordered" evidence="6">
    <location>
        <begin position="593"/>
        <end position="627"/>
    </location>
</feature>
<evidence type="ECO:0000256" key="3">
    <source>
        <dbReference type="ARBA" id="ARBA00023125"/>
    </source>
</evidence>
<accession>A0A167PXW2</accession>
<evidence type="ECO:0000256" key="2">
    <source>
        <dbReference type="ARBA" id="ARBA00023015"/>
    </source>
</evidence>
<feature type="compositionally biased region" description="Polar residues" evidence="6">
    <location>
        <begin position="597"/>
        <end position="607"/>
    </location>
</feature>
<dbReference type="InterPro" id="IPR001138">
    <property type="entry name" value="Zn2Cys6_DnaBD"/>
</dbReference>
<feature type="compositionally biased region" description="Low complexity" evidence="6">
    <location>
        <begin position="111"/>
        <end position="124"/>
    </location>
</feature>
<feature type="compositionally biased region" description="Basic and acidic residues" evidence="6">
    <location>
        <begin position="94"/>
        <end position="107"/>
    </location>
</feature>
<feature type="compositionally biased region" description="Low complexity" evidence="6">
    <location>
        <begin position="322"/>
        <end position="335"/>
    </location>
</feature>
<dbReference type="CDD" id="cd00067">
    <property type="entry name" value="GAL4"/>
    <property type="match status" value="1"/>
</dbReference>
<feature type="compositionally biased region" description="Polar residues" evidence="6">
    <location>
        <begin position="617"/>
        <end position="627"/>
    </location>
</feature>
<feature type="compositionally biased region" description="Pro residues" evidence="6">
    <location>
        <begin position="307"/>
        <end position="321"/>
    </location>
</feature>
<keyword evidence="4" id="KW-0804">Transcription</keyword>
<proteinExistence type="predicted"/>
<dbReference type="STRING" id="1081102.A0A167PXW2"/>
<gene>
    <name evidence="8" type="ORF">SPI_07509</name>
</gene>
<dbReference type="GO" id="GO:0008270">
    <property type="term" value="F:zinc ion binding"/>
    <property type="evidence" value="ECO:0007669"/>
    <property type="project" value="InterPro"/>
</dbReference>
<dbReference type="OrthoDB" id="5226580at2759"/>
<sequence length="666" mass="73459">MPSGVEPHTAYGRACKQCANAKAKCTLRGPGYACERCLRLKKDCEPPTGARRKPGRKPAASRTDQLEQRINGLMTLLESVPRINPQVRAVTDFRDGDNNLLNDDNRPRGVPTPSSATTTPAPSSFSLYRQPTTCRRPAHDPHRHEVVYSATQLEPVADVEGITAATTPSDCPPSLGQANSSIEILSPQDAEEALHRFRNGPIRYFPFFRIAPTAVSYRLRQSRPLLWLSIMAAAAPPGSAQQKALCAHLQGQLSEQAIVRHQRSLDLLLGLLGFLGWGMYYLQRDPFLLMYCHMAVALVQDLGLDCPPPTSPSPPPPPPSSASPAASSPTSASPSKKTDEPHPFACVRAHGFAMRLLKLHRVALDIPSPSAYLHITSAEEMRLTRDFQLRALLAQQKEVERLQPDIPDILLHTCRFSNLANEAAIYGLALYTTAPSVSANERLGEGPDTQRAEWLTACLRLHKQWYDTIFMPQPLPPAQELGRAFADMFSFSLLVQLSSFMVAIYRLATFTDDDRCGWDRELARQHLAIPVVLDTIATRFQQAAAVTSATNEPLEVGEPTESTAEPVCSAFFLRAARVLQVIRSSWMAAWAKEGEQRQQQTDNGGCRQNQQDVQQQPTTRSSGPMNSQMVGVDIDVFGGDEFAFNLANGVDAWLTDMFTAEWNPIM</sequence>
<evidence type="ECO:0000259" key="7">
    <source>
        <dbReference type="PROSITE" id="PS50048"/>
    </source>
</evidence>
<dbReference type="SUPFAM" id="SSF57701">
    <property type="entry name" value="Zn2/Cys6 DNA-binding domain"/>
    <property type="match status" value="1"/>
</dbReference>
<dbReference type="PROSITE" id="PS50048">
    <property type="entry name" value="ZN2_CY6_FUNGAL_2"/>
    <property type="match status" value="1"/>
</dbReference>
<protein>
    <submittedName>
        <fullName evidence="8">Zn(2)-C6 fungal-type DNA-binding domain protein</fullName>
    </submittedName>
</protein>
<feature type="region of interest" description="Disordered" evidence="6">
    <location>
        <begin position="307"/>
        <end position="341"/>
    </location>
</feature>
<keyword evidence="3 8" id="KW-0238">DNA-binding</keyword>
<dbReference type="GO" id="GO:0005634">
    <property type="term" value="C:nucleus"/>
    <property type="evidence" value="ECO:0007669"/>
    <property type="project" value="UniProtKB-SubCell"/>
</dbReference>
<feature type="domain" description="Zn(2)-C6 fungal-type" evidence="7">
    <location>
        <begin position="14"/>
        <end position="44"/>
    </location>
</feature>
<evidence type="ECO:0000313" key="8">
    <source>
        <dbReference type="EMBL" id="OAA57128.1"/>
    </source>
</evidence>
<keyword evidence="9" id="KW-1185">Reference proteome</keyword>
<dbReference type="PANTHER" id="PTHR31845">
    <property type="entry name" value="FINGER DOMAIN PROTEIN, PUTATIVE-RELATED"/>
    <property type="match status" value="1"/>
</dbReference>
<keyword evidence="5" id="KW-0539">Nucleus</keyword>
<dbReference type="Proteomes" id="UP000076874">
    <property type="component" value="Unassembled WGS sequence"/>
</dbReference>
<organism evidence="8 9">
    <name type="scientific">Niveomyces insectorum RCEF 264</name>
    <dbReference type="NCBI Taxonomy" id="1081102"/>
    <lineage>
        <taxon>Eukaryota</taxon>
        <taxon>Fungi</taxon>
        <taxon>Dikarya</taxon>
        <taxon>Ascomycota</taxon>
        <taxon>Pezizomycotina</taxon>
        <taxon>Sordariomycetes</taxon>
        <taxon>Hypocreomycetidae</taxon>
        <taxon>Hypocreales</taxon>
        <taxon>Cordycipitaceae</taxon>
        <taxon>Niveomyces</taxon>
    </lineage>
</organism>